<dbReference type="OrthoDB" id="3405053at2"/>
<evidence type="ECO:0000313" key="1">
    <source>
        <dbReference type="EMBL" id="SCG61277.1"/>
    </source>
</evidence>
<keyword evidence="2" id="KW-1185">Reference proteome</keyword>
<name>A0A1C5ISC3_9ACTN</name>
<reference evidence="2" key="1">
    <citation type="submission" date="2016-06" db="EMBL/GenBank/DDBJ databases">
        <authorList>
            <person name="Varghese N."/>
        </authorList>
    </citation>
    <scope>NUCLEOTIDE SEQUENCE [LARGE SCALE GENOMIC DNA]</scope>
    <source>
        <strain evidence="2">DSM 43171</strain>
    </source>
</reference>
<dbReference type="Proteomes" id="UP000199408">
    <property type="component" value="Unassembled WGS sequence"/>
</dbReference>
<gene>
    <name evidence="1" type="ORF">GA0070560_11616</name>
</gene>
<dbReference type="EMBL" id="FMDN01000016">
    <property type="protein sequence ID" value="SCG61277.1"/>
    <property type="molecule type" value="Genomic_DNA"/>
</dbReference>
<dbReference type="RefSeq" id="WP_091299708.1">
    <property type="nucleotide sequence ID" value="NZ_FMDN01000016.1"/>
</dbReference>
<proteinExistence type="predicted"/>
<protein>
    <submittedName>
        <fullName evidence="1">Uncharacterized protein</fullName>
    </submittedName>
</protein>
<dbReference type="STRING" id="47864.GA0070560_11616"/>
<evidence type="ECO:0000313" key="2">
    <source>
        <dbReference type="Proteomes" id="UP000199408"/>
    </source>
</evidence>
<organism evidence="1 2">
    <name type="scientific">Micromonospora halophytica</name>
    <dbReference type="NCBI Taxonomy" id="47864"/>
    <lineage>
        <taxon>Bacteria</taxon>
        <taxon>Bacillati</taxon>
        <taxon>Actinomycetota</taxon>
        <taxon>Actinomycetes</taxon>
        <taxon>Micromonosporales</taxon>
        <taxon>Micromonosporaceae</taxon>
        <taxon>Micromonospora</taxon>
    </lineage>
</organism>
<accession>A0A1C5ISC3</accession>
<dbReference type="AlphaFoldDB" id="A0A1C5ISC3"/>
<sequence>MSLRSLLRTRRHPRPATRYVDRHVIGTPEELGVLMELATERGLLVFASVPVPLPDDPTRFRRHLRLRTP</sequence>